<feature type="domain" description="GPI inositol-deacylase PGAP1-like alpha/beta" evidence="2">
    <location>
        <begin position="335"/>
        <end position="392"/>
    </location>
</feature>
<evidence type="ECO:0000259" key="2">
    <source>
        <dbReference type="Pfam" id="PF07819"/>
    </source>
</evidence>
<dbReference type="eggNOG" id="COG1075">
    <property type="taxonomic scope" value="Bacteria"/>
</dbReference>
<dbReference type="SUPFAM" id="SSF53474">
    <property type="entry name" value="alpha/beta-Hydrolases"/>
    <property type="match status" value="1"/>
</dbReference>
<evidence type="ECO:0000313" key="3">
    <source>
        <dbReference type="EMBL" id="EEB20773.1"/>
    </source>
</evidence>
<reference evidence="3 4" key="2">
    <citation type="submission" date="2008-10" db="EMBL/GenBank/DDBJ databases">
        <authorList>
            <person name="Fulton L."/>
            <person name="Clifton S."/>
            <person name="Fulton B."/>
            <person name="Xu J."/>
            <person name="Minx P."/>
            <person name="Pepin K.H."/>
            <person name="Johnson M."/>
            <person name="Bhonagiri V."/>
            <person name="Nash W.E."/>
            <person name="Mardis E.R."/>
            <person name="Wilson R.K."/>
        </authorList>
    </citation>
    <scope>NUCLEOTIDE SEQUENCE [LARGE SCALE GENOMIC DNA]</scope>
    <source>
        <strain evidence="3 4">DSM 16992</strain>
    </source>
</reference>
<feature type="region of interest" description="Disordered" evidence="1">
    <location>
        <begin position="423"/>
        <end position="442"/>
    </location>
</feature>
<dbReference type="Gene3D" id="3.40.50.1820">
    <property type="entry name" value="alpha/beta hydrolase"/>
    <property type="match status" value="1"/>
</dbReference>
<reference evidence="3 4" key="1">
    <citation type="submission" date="2008-10" db="EMBL/GenBank/DDBJ databases">
        <title>Draft genome sequence of Bifidobacterium catenulatum (DSM 16992).</title>
        <authorList>
            <person name="Sudarsanam P."/>
            <person name="Ley R."/>
            <person name="Guruge J."/>
            <person name="Turnbaugh P.J."/>
            <person name="Mahowald M."/>
            <person name="Liep D."/>
            <person name="Gordon J."/>
        </authorList>
    </citation>
    <scope>NUCLEOTIDE SEQUENCE [LARGE SCALE GENOMIC DNA]</scope>
    <source>
        <strain evidence="3 4">DSM 16992</strain>
    </source>
</reference>
<feature type="compositionally biased region" description="Polar residues" evidence="1">
    <location>
        <begin position="423"/>
        <end position="437"/>
    </location>
</feature>
<proteinExistence type="predicted"/>
<dbReference type="AlphaFoldDB" id="B6XWZ4"/>
<dbReference type="Proteomes" id="UP000003882">
    <property type="component" value="Unassembled WGS sequence"/>
</dbReference>
<evidence type="ECO:0000256" key="1">
    <source>
        <dbReference type="SAM" id="MobiDB-lite"/>
    </source>
</evidence>
<dbReference type="EMBL" id="ABXY01000026">
    <property type="protein sequence ID" value="EEB20773.1"/>
    <property type="molecule type" value="Genomic_DNA"/>
</dbReference>
<dbReference type="InterPro" id="IPR029058">
    <property type="entry name" value="AB_hydrolase_fold"/>
</dbReference>
<dbReference type="Pfam" id="PF07819">
    <property type="entry name" value="PGAP1"/>
    <property type="match status" value="1"/>
</dbReference>
<comment type="caution">
    <text evidence="3">The sequence shown here is derived from an EMBL/GenBank/DDBJ whole genome shotgun (WGS) entry which is preliminary data.</text>
</comment>
<protein>
    <recommendedName>
        <fullName evidence="2">GPI inositol-deacylase PGAP1-like alpha/beta domain-containing protein</fullName>
    </recommendedName>
</protein>
<dbReference type="GO" id="GO:0016788">
    <property type="term" value="F:hydrolase activity, acting on ester bonds"/>
    <property type="evidence" value="ECO:0007669"/>
    <property type="project" value="InterPro"/>
</dbReference>
<sequence length="499" mass="53888">MVGRCGMSWQVTARVSGGCKYSTEETEAYLHAAKALSHAADELNRTHDSFRALSFQLSTYPYASSAAALLSGSNSYCNAADHIELPYDQLIERCDSHASALGAMAARLSELSALIIRAQSLYSQVDDAGRRALNELLQLTITSFPKESILAGMAMSALGYVMGSINEGKSNPIYLLDSLDWAQEGIMGAAGAALSGYGKVAGLLHADEVNHAAGNISKTSSHGYNLIQGNNLTVTRVRPKTEVVRESHSVGEAMEDLRRLGEERLGKADLNSGLEYGTIAISKYRRTDGTNSWLVTIPGTDGKRDSPFGWPQNVELMSSDSKQRMEADSARMVQEAMKQAGINSDEPVALIGHSQGGIVAATIASDLKDDYDVKHVVTAGSPVANHPIPDKTWVTSVEMDDELVAALDGAPNPNSEHWLTVRGTASKSDNNPKSTFAGTPVIDAPDNKEITHWLKYHQAAYQNATDMGSSAMKTHEQHFDEILDGDLQEVMYFEGRMSK</sequence>
<organism evidence="3 4">
    <name type="scientific">Bifidobacterium catenulatum DSM 16992 = JCM 1194 = LMG 11043</name>
    <dbReference type="NCBI Taxonomy" id="566552"/>
    <lineage>
        <taxon>Bacteria</taxon>
        <taxon>Bacillati</taxon>
        <taxon>Actinomycetota</taxon>
        <taxon>Actinomycetes</taxon>
        <taxon>Bifidobacteriales</taxon>
        <taxon>Bifidobacteriaceae</taxon>
        <taxon>Bifidobacterium</taxon>
    </lineage>
</organism>
<evidence type="ECO:0000313" key="4">
    <source>
        <dbReference type="Proteomes" id="UP000003882"/>
    </source>
</evidence>
<name>B6XWZ4_9BIFI</name>
<gene>
    <name evidence="3" type="ORF">BIFCAT_01857</name>
</gene>
<accession>B6XWZ4</accession>
<dbReference type="InterPro" id="IPR012908">
    <property type="entry name" value="PGAP1-ab_dom-like"/>
</dbReference>